<comment type="caution">
    <text evidence="1">The sequence shown here is derived from an EMBL/GenBank/DDBJ whole genome shotgun (WGS) entry which is preliminary data.</text>
</comment>
<keyword evidence="2" id="KW-1185">Reference proteome</keyword>
<evidence type="ECO:0000313" key="2">
    <source>
        <dbReference type="Proteomes" id="UP001143304"/>
    </source>
</evidence>
<organism evidence="1 2">
    <name type="scientific">Candidatus Marimicrobium litorale</name>
    <dbReference type="NCBI Taxonomy" id="2518991"/>
    <lineage>
        <taxon>Bacteria</taxon>
        <taxon>Pseudomonadati</taxon>
        <taxon>Pseudomonadota</taxon>
        <taxon>Gammaproteobacteria</taxon>
        <taxon>Cellvibrionales</taxon>
        <taxon>Halieaceae</taxon>
        <taxon>Marimicrobium</taxon>
    </lineage>
</organism>
<sequence>MKDRCVFIHTNERQWLGALVAEYSFRRNSAHADEFDVQFIHTKNHPYLAAKEGQTFLRGGTTRVWQMDDLQSFTPLRFLPPKLMSWQGRAVLTDPDIFAVGDIFELFERDMGSAAVMGRRRSAKADKADQVATSVMLMECAKLRHWDAEAEFDALFRREQDYKEWMVLAHENPENIGFLEDYWNDFDHLDANTRLLHNTKRKTQPWKTGLPVDYTPADKFKNKPVLASANRLRARVFGEYGLLGRYKQHPDQQQESFFFGLLKECLEVGHVTEALVRDEIDRNHVRHDAFEVLARTPKLETRAA</sequence>
<dbReference type="Proteomes" id="UP001143304">
    <property type="component" value="Unassembled WGS sequence"/>
</dbReference>
<dbReference type="SUPFAM" id="SSF53448">
    <property type="entry name" value="Nucleotide-diphospho-sugar transferases"/>
    <property type="match status" value="1"/>
</dbReference>
<dbReference type="EMBL" id="SHNO01000001">
    <property type="protein sequence ID" value="MCX2977945.1"/>
    <property type="molecule type" value="Genomic_DNA"/>
</dbReference>
<protein>
    <submittedName>
        <fullName evidence="1">Uncharacterized protein</fullName>
    </submittedName>
</protein>
<dbReference type="RefSeq" id="WP_279249649.1">
    <property type="nucleotide sequence ID" value="NZ_SHNO01000001.1"/>
</dbReference>
<dbReference type="Gene3D" id="3.90.550.10">
    <property type="entry name" value="Spore Coat Polysaccharide Biosynthesis Protein SpsA, Chain A"/>
    <property type="match status" value="1"/>
</dbReference>
<evidence type="ECO:0000313" key="1">
    <source>
        <dbReference type="EMBL" id="MCX2977945.1"/>
    </source>
</evidence>
<proteinExistence type="predicted"/>
<name>A0ABT3T7V7_9GAMM</name>
<dbReference type="InterPro" id="IPR029044">
    <property type="entry name" value="Nucleotide-diphossugar_trans"/>
</dbReference>
<accession>A0ABT3T7V7</accession>
<gene>
    <name evidence="1" type="ORF">EYC82_11320</name>
</gene>
<reference evidence="1" key="1">
    <citation type="submission" date="2019-02" db="EMBL/GenBank/DDBJ databases">
        <authorList>
            <person name="Li S.-H."/>
        </authorList>
    </citation>
    <scope>NUCLEOTIDE SEQUENCE</scope>
    <source>
        <strain evidence="1">IMCC11814</strain>
    </source>
</reference>